<feature type="binding site" evidence="7">
    <location>
        <position position="117"/>
    </location>
    <ligand>
        <name>S-adenosyl-L-methionine</name>
        <dbReference type="ChEBI" id="CHEBI:59789"/>
    </ligand>
</feature>
<dbReference type="EC" id="2.1.1.33" evidence="7"/>
<feature type="binding site" evidence="7">
    <location>
        <position position="92"/>
    </location>
    <ligand>
        <name>S-adenosyl-L-methionine</name>
        <dbReference type="ChEBI" id="CHEBI:59789"/>
    </ligand>
</feature>
<dbReference type="AlphaFoldDB" id="A0A921ITQ8"/>
<evidence type="ECO:0000256" key="7">
    <source>
        <dbReference type="HAMAP-Rule" id="MF_01057"/>
    </source>
</evidence>
<keyword evidence="5 7" id="KW-0949">S-adenosyl-L-methionine</keyword>
<gene>
    <name evidence="7" type="primary">trmB</name>
    <name evidence="9" type="ORF">K8V70_02310</name>
</gene>
<feature type="binding site" evidence="7">
    <location>
        <begin position="238"/>
        <end position="241"/>
    </location>
    <ligand>
        <name>substrate</name>
    </ligand>
</feature>
<name>A0A921ITQ8_9ACTN</name>
<dbReference type="InterPro" id="IPR003358">
    <property type="entry name" value="tRNA_(Gua-N-7)_MeTrfase_Trmb"/>
</dbReference>
<feature type="region of interest" description="Disordered" evidence="8">
    <location>
        <begin position="48"/>
        <end position="79"/>
    </location>
</feature>
<keyword evidence="6 7" id="KW-0819">tRNA processing</keyword>
<evidence type="ECO:0000256" key="5">
    <source>
        <dbReference type="ARBA" id="ARBA00022691"/>
    </source>
</evidence>
<dbReference type="EMBL" id="DYUZ01000008">
    <property type="protein sequence ID" value="HJG36685.1"/>
    <property type="molecule type" value="Genomic_DNA"/>
</dbReference>
<comment type="pathway">
    <text evidence="7">tRNA modification; N(7)-methylguanine-tRNA biosynthesis.</text>
</comment>
<dbReference type="PROSITE" id="PS51625">
    <property type="entry name" value="SAM_MT_TRMB"/>
    <property type="match status" value="1"/>
</dbReference>
<evidence type="ECO:0000256" key="3">
    <source>
        <dbReference type="ARBA" id="ARBA00022603"/>
    </source>
</evidence>
<keyword evidence="4 7" id="KW-0808">Transferase</keyword>
<evidence type="ECO:0000313" key="10">
    <source>
        <dbReference type="Proteomes" id="UP000753256"/>
    </source>
</evidence>
<dbReference type="Proteomes" id="UP000753256">
    <property type="component" value="Unassembled WGS sequence"/>
</dbReference>
<dbReference type="RefSeq" id="WP_273188983.1">
    <property type="nucleotide sequence ID" value="NZ_DYUZ01000008.1"/>
</dbReference>
<comment type="function">
    <text evidence="2 7">Catalyzes the formation of N(7)-methylguanine at position 46 (m7G46) in tRNA.</text>
</comment>
<dbReference type="PANTHER" id="PTHR23417:SF14">
    <property type="entry name" value="PENTACOTRIPEPTIDE-REPEAT REGION OF PRORP DOMAIN-CONTAINING PROTEIN"/>
    <property type="match status" value="1"/>
</dbReference>
<dbReference type="Gene3D" id="3.40.50.150">
    <property type="entry name" value="Vaccinia Virus protein VP39"/>
    <property type="match status" value="1"/>
</dbReference>
<evidence type="ECO:0000256" key="4">
    <source>
        <dbReference type="ARBA" id="ARBA00022679"/>
    </source>
</evidence>
<keyword evidence="3 7" id="KW-0489">Methyltransferase</keyword>
<proteinExistence type="inferred from homology"/>
<dbReference type="SUPFAM" id="SSF53335">
    <property type="entry name" value="S-adenosyl-L-methionine-dependent methyltransferases"/>
    <property type="match status" value="1"/>
</dbReference>
<evidence type="ECO:0000256" key="2">
    <source>
        <dbReference type="ARBA" id="ARBA00003015"/>
    </source>
</evidence>
<reference evidence="9" key="2">
    <citation type="submission" date="2021-09" db="EMBL/GenBank/DDBJ databases">
        <authorList>
            <person name="Gilroy R."/>
        </authorList>
    </citation>
    <scope>NUCLEOTIDE SEQUENCE</scope>
    <source>
        <strain evidence="9">ChiHjej13B12-9602</strain>
    </source>
</reference>
<sequence length="314" mass="33971">MGLTHIRTPKNFVLEERLERYGAVIEQQPERYRGRWAEACWPLGETTSEAQTAAGSASTPPAATKAASGAMGAATKTGSPEQPNAFASVHLDLGCGKGSYLIARAQQEPSTLFIGMDTEPICVAYSAQYITEAGLANAVVLPRGAAAAARIFAAGELAAITLNFPTPYPKSRHAERRLSHIDHLLRYRALLAPGGTVTLRTDSALLFEYSIPQFEAAGYQLQWTSRDVRSEHPGIPETEYERRTVGRGATIFGICATPGSMPSEERIQAARAAEQSLVAYLPEDLGSLSYVPIGMEGAVTNLRNRERKGRRRIP</sequence>
<dbReference type="InterPro" id="IPR055361">
    <property type="entry name" value="tRNA_methyltr_TrmB_bact"/>
</dbReference>
<evidence type="ECO:0000256" key="1">
    <source>
        <dbReference type="ARBA" id="ARBA00000142"/>
    </source>
</evidence>
<feature type="compositionally biased region" description="Low complexity" evidence="8">
    <location>
        <begin position="52"/>
        <end position="79"/>
    </location>
</feature>
<dbReference type="CDD" id="cd02440">
    <property type="entry name" value="AdoMet_MTases"/>
    <property type="match status" value="1"/>
</dbReference>
<reference evidence="9" key="1">
    <citation type="journal article" date="2021" name="PeerJ">
        <title>Extensive microbial diversity within the chicken gut microbiome revealed by metagenomics and culture.</title>
        <authorList>
            <person name="Gilroy R."/>
            <person name="Ravi A."/>
            <person name="Getino M."/>
            <person name="Pursley I."/>
            <person name="Horton D.L."/>
            <person name="Alikhan N.F."/>
            <person name="Baker D."/>
            <person name="Gharbi K."/>
            <person name="Hall N."/>
            <person name="Watson M."/>
            <person name="Adriaenssens E.M."/>
            <person name="Foster-Nyarko E."/>
            <person name="Jarju S."/>
            <person name="Secka A."/>
            <person name="Antonio M."/>
            <person name="Oren A."/>
            <person name="Chaudhuri R.R."/>
            <person name="La Ragione R."/>
            <person name="Hildebrand F."/>
            <person name="Pallen M.J."/>
        </authorList>
    </citation>
    <scope>NUCLEOTIDE SEQUENCE</scope>
    <source>
        <strain evidence="9">ChiHjej13B12-9602</strain>
    </source>
</reference>
<organism evidence="9 10">
    <name type="scientific">Enorma phocaeensis</name>
    <dbReference type="NCBI Taxonomy" id="1871019"/>
    <lineage>
        <taxon>Bacteria</taxon>
        <taxon>Bacillati</taxon>
        <taxon>Actinomycetota</taxon>
        <taxon>Coriobacteriia</taxon>
        <taxon>Coriobacteriales</taxon>
        <taxon>Coriobacteriaceae</taxon>
        <taxon>Enorma</taxon>
    </lineage>
</organism>
<dbReference type="HAMAP" id="MF_01057">
    <property type="entry name" value="tRNA_methyltr_TrmB"/>
    <property type="match status" value="1"/>
</dbReference>
<accession>A0A921ITQ8</accession>
<comment type="caution">
    <text evidence="7">Lacks conserved residue(s) required for the propagation of feature annotation.</text>
</comment>
<dbReference type="PANTHER" id="PTHR23417">
    <property type="entry name" value="3-DEOXY-D-MANNO-OCTULOSONIC-ACID TRANSFERASE/TRNA GUANINE-N 7 - -METHYLTRANSFERASE"/>
    <property type="match status" value="1"/>
</dbReference>
<dbReference type="GO" id="GO:0008176">
    <property type="term" value="F:tRNA (guanine(46)-N7)-methyltransferase activity"/>
    <property type="evidence" value="ECO:0007669"/>
    <property type="project" value="UniProtKB-UniRule"/>
</dbReference>
<feature type="binding site" evidence="7">
    <location>
        <position position="170"/>
    </location>
    <ligand>
        <name>substrate</name>
    </ligand>
</feature>
<comment type="caution">
    <text evidence="9">The sequence shown here is derived from an EMBL/GenBank/DDBJ whole genome shotgun (WGS) entry which is preliminary data.</text>
</comment>
<evidence type="ECO:0000256" key="6">
    <source>
        <dbReference type="ARBA" id="ARBA00022694"/>
    </source>
</evidence>
<comment type="similarity">
    <text evidence="7">Belongs to the class I-like SAM-binding methyltransferase superfamily. TrmB family.</text>
</comment>
<evidence type="ECO:0000313" key="9">
    <source>
        <dbReference type="EMBL" id="HJG36685.1"/>
    </source>
</evidence>
<feature type="binding site" evidence="7">
    <location>
        <position position="202"/>
    </location>
    <ligand>
        <name>substrate</name>
    </ligand>
</feature>
<comment type="catalytic activity">
    <reaction evidence="1 7">
        <text>guanosine(46) in tRNA + S-adenosyl-L-methionine = N(7)-methylguanosine(46) in tRNA + S-adenosyl-L-homocysteine</text>
        <dbReference type="Rhea" id="RHEA:42708"/>
        <dbReference type="Rhea" id="RHEA-COMP:10188"/>
        <dbReference type="Rhea" id="RHEA-COMP:10189"/>
        <dbReference type="ChEBI" id="CHEBI:57856"/>
        <dbReference type="ChEBI" id="CHEBI:59789"/>
        <dbReference type="ChEBI" id="CHEBI:74269"/>
        <dbReference type="ChEBI" id="CHEBI:74480"/>
        <dbReference type="EC" id="2.1.1.33"/>
    </reaction>
</comment>
<dbReference type="GO" id="GO:0043527">
    <property type="term" value="C:tRNA methyltransferase complex"/>
    <property type="evidence" value="ECO:0007669"/>
    <property type="project" value="TreeGrafter"/>
</dbReference>
<evidence type="ECO:0000256" key="8">
    <source>
        <dbReference type="SAM" id="MobiDB-lite"/>
    </source>
</evidence>
<protein>
    <recommendedName>
        <fullName evidence="7">tRNA (guanine-N(7)-)-methyltransferase</fullName>
        <ecNumber evidence="7">2.1.1.33</ecNumber>
    </recommendedName>
    <alternativeName>
        <fullName evidence="7">tRNA (guanine(46)-N(7))-methyltransferase</fullName>
    </alternativeName>
    <alternativeName>
        <fullName evidence="7">tRNA(m7G46)-methyltransferase</fullName>
    </alternativeName>
</protein>
<dbReference type="Pfam" id="PF02390">
    <property type="entry name" value="Methyltransf_4"/>
    <property type="match status" value="1"/>
</dbReference>
<dbReference type="InterPro" id="IPR029063">
    <property type="entry name" value="SAM-dependent_MTases_sf"/>
</dbReference>